<name>A0A6M4WV70_9ACTN</name>
<keyword evidence="3" id="KW-1185">Reference proteome</keyword>
<dbReference type="AlphaFoldDB" id="A0A6M4WV70"/>
<evidence type="ECO:0000313" key="2">
    <source>
        <dbReference type="EMBL" id="QJT03551.1"/>
    </source>
</evidence>
<gene>
    <name evidence="2" type="ORF">G9272_27415</name>
</gene>
<evidence type="ECO:0000256" key="1">
    <source>
        <dbReference type="SAM" id="MobiDB-lite"/>
    </source>
</evidence>
<feature type="region of interest" description="Disordered" evidence="1">
    <location>
        <begin position="1"/>
        <end position="21"/>
    </location>
</feature>
<protein>
    <submittedName>
        <fullName evidence="2">Uncharacterized protein</fullName>
    </submittedName>
</protein>
<dbReference type="RefSeq" id="WP_171398963.1">
    <property type="nucleotide sequence ID" value="NZ_CP049838.1"/>
</dbReference>
<sequence>MERLERCRVRPGTDRAGTLHGGVPPARKTYLGAEVMLFFTITEVA</sequence>
<dbReference type="EMBL" id="CP049838">
    <property type="protein sequence ID" value="QJT03551.1"/>
    <property type="molecule type" value="Genomic_DNA"/>
</dbReference>
<reference evidence="2" key="1">
    <citation type="submission" date="2020-03" db="EMBL/GenBank/DDBJ databases">
        <title>Molecular networking-based the target discovery of potent antiproliferative macrolactams: 5/6/7/16 polycyclic ansamycins and glycosylated trienomycin from Streptomyces cacaoi subsp. asoensis.</title>
        <authorList>
            <person name="Liu L.-L."/>
        </authorList>
    </citation>
    <scope>NUCLEOTIDE SEQUENCE [LARGE SCALE GENOMIC DNA]</scope>
    <source>
        <strain evidence="2">H2S5</strain>
    </source>
</reference>
<proteinExistence type="predicted"/>
<feature type="compositionally biased region" description="Basic and acidic residues" evidence="1">
    <location>
        <begin position="1"/>
        <end position="13"/>
    </location>
</feature>
<organism evidence="2 3">
    <name type="scientific">Streptomyces asoensis</name>
    <dbReference type="NCBI Taxonomy" id="249586"/>
    <lineage>
        <taxon>Bacteria</taxon>
        <taxon>Bacillati</taxon>
        <taxon>Actinomycetota</taxon>
        <taxon>Actinomycetes</taxon>
        <taxon>Kitasatosporales</taxon>
        <taxon>Streptomycetaceae</taxon>
        <taxon>Streptomyces</taxon>
    </lineage>
</organism>
<evidence type="ECO:0000313" key="3">
    <source>
        <dbReference type="Proteomes" id="UP000502665"/>
    </source>
</evidence>
<dbReference type="Proteomes" id="UP000502665">
    <property type="component" value="Chromosome"/>
</dbReference>
<accession>A0A6M4WV70</accession>